<evidence type="ECO:0000259" key="1">
    <source>
        <dbReference type="Pfam" id="PF01390"/>
    </source>
</evidence>
<dbReference type="InterPro" id="IPR036364">
    <property type="entry name" value="SEA_dom_sf"/>
</dbReference>
<reference evidence="2 3" key="1">
    <citation type="submission" date="2019-03" db="EMBL/GenBank/DDBJ databases">
        <title>First draft genome of Liparis tanakae, snailfish: a comprehensive survey of snailfish specific genes.</title>
        <authorList>
            <person name="Kim W."/>
            <person name="Song I."/>
            <person name="Jeong J.-H."/>
            <person name="Kim D."/>
            <person name="Kim S."/>
            <person name="Ryu S."/>
            <person name="Song J.Y."/>
            <person name="Lee S.K."/>
        </authorList>
    </citation>
    <scope>NUCLEOTIDE SEQUENCE [LARGE SCALE GENOMIC DNA]</scope>
    <source>
        <tissue evidence="2">Muscle</tissue>
    </source>
</reference>
<gene>
    <name evidence="2" type="primary">TTMP</name>
    <name evidence="2" type="ORF">EYF80_021070</name>
</gene>
<keyword evidence="2" id="KW-0812">Transmembrane</keyword>
<comment type="caution">
    <text evidence="2">The sequence shown here is derived from an EMBL/GenBank/DDBJ whole genome shotgun (WGS) entry which is preliminary data.</text>
</comment>
<keyword evidence="3" id="KW-1185">Reference proteome</keyword>
<dbReference type="AlphaFoldDB" id="A0A4Z2HSY2"/>
<feature type="domain" description="SEA" evidence="1">
    <location>
        <begin position="40"/>
        <end position="100"/>
    </location>
</feature>
<dbReference type="InterPro" id="IPR033223">
    <property type="entry name" value="TTMP"/>
</dbReference>
<dbReference type="Pfam" id="PF01390">
    <property type="entry name" value="SEA"/>
    <property type="match status" value="1"/>
</dbReference>
<dbReference type="PANTHER" id="PTHR14636">
    <property type="entry name" value="TPA-INDUCED TRANSMEMBRANE PROTEIN"/>
    <property type="match status" value="1"/>
</dbReference>
<evidence type="ECO:0000313" key="2">
    <source>
        <dbReference type="EMBL" id="TNN68661.1"/>
    </source>
</evidence>
<dbReference type="Proteomes" id="UP000314294">
    <property type="component" value="Unassembled WGS sequence"/>
</dbReference>
<protein>
    <submittedName>
        <fullName evidence="2">TPA-induced transmembrane protein</fullName>
    </submittedName>
</protein>
<sequence length="141" mass="15657">MDVEMQVIRRNGSDGAAPACNERVTAGNGGGVACRIPDATENHSLLSEQVSPQLADLYTTSPALGRYFSGVEIHAFRNGSVVADYQLTFLMPEEQQDQLSNVTLSREMVYNVFRQFLHDQEADESGQMYVEPASLNMFLRH</sequence>
<dbReference type="OrthoDB" id="8879801at2759"/>
<evidence type="ECO:0000313" key="3">
    <source>
        <dbReference type="Proteomes" id="UP000314294"/>
    </source>
</evidence>
<organism evidence="2 3">
    <name type="scientific">Liparis tanakae</name>
    <name type="common">Tanaka's snailfish</name>
    <dbReference type="NCBI Taxonomy" id="230148"/>
    <lineage>
        <taxon>Eukaryota</taxon>
        <taxon>Metazoa</taxon>
        <taxon>Chordata</taxon>
        <taxon>Craniata</taxon>
        <taxon>Vertebrata</taxon>
        <taxon>Euteleostomi</taxon>
        <taxon>Actinopterygii</taxon>
        <taxon>Neopterygii</taxon>
        <taxon>Teleostei</taxon>
        <taxon>Neoteleostei</taxon>
        <taxon>Acanthomorphata</taxon>
        <taxon>Eupercaria</taxon>
        <taxon>Perciformes</taxon>
        <taxon>Cottioidei</taxon>
        <taxon>Cottales</taxon>
        <taxon>Liparidae</taxon>
        <taxon>Liparis</taxon>
    </lineage>
</organism>
<accession>A0A4Z2HSY2</accession>
<dbReference type="Gene3D" id="3.30.70.960">
    <property type="entry name" value="SEA domain"/>
    <property type="match status" value="1"/>
</dbReference>
<keyword evidence="2" id="KW-0472">Membrane</keyword>
<dbReference type="EMBL" id="SRLO01000186">
    <property type="protein sequence ID" value="TNN68661.1"/>
    <property type="molecule type" value="Genomic_DNA"/>
</dbReference>
<proteinExistence type="predicted"/>
<dbReference type="SUPFAM" id="SSF82671">
    <property type="entry name" value="SEA domain"/>
    <property type="match status" value="1"/>
</dbReference>
<dbReference type="PANTHER" id="PTHR14636:SF1">
    <property type="entry name" value="TPA-INDUCED TRANSMEMBRANE PROTEIN"/>
    <property type="match status" value="1"/>
</dbReference>
<dbReference type="InterPro" id="IPR000082">
    <property type="entry name" value="SEA_dom"/>
</dbReference>
<name>A0A4Z2HSY2_9TELE</name>